<organism evidence="2 3">
    <name type="scientific">Batillaria attramentaria</name>
    <dbReference type="NCBI Taxonomy" id="370345"/>
    <lineage>
        <taxon>Eukaryota</taxon>
        <taxon>Metazoa</taxon>
        <taxon>Spiralia</taxon>
        <taxon>Lophotrochozoa</taxon>
        <taxon>Mollusca</taxon>
        <taxon>Gastropoda</taxon>
        <taxon>Caenogastropoda</taxon>
        <taxon>Sorbeoconcha</taxon>
        <taxon>Cerithioidea</taxon>
        <taxon>Batillariidae</taxon>
        <taxon>Batillaria</taxon>
    </lineage>
</organism>
<accession>A0ABD0LZG9</accession>
<reference evidence="2 3" key="1">
    <citation type="journal article" date="2023" name="Sci. Data">
        <title>Genome assembly of the Korean intertidal mud-creeper Batillaria attramentaria.</title>
        <authorList>
            <person name="Patra A.K."/>
            <person name="Ho P.T."/>
            <person name="Jun S."/>
            <person name="Lee S.J."/>
            <person name="Kim Y."/>
            <person name="Won Y.J."/>
        </authorList>
    </citation>
    <scope>NUCLEOTIDE SEQUENCE [LARGE SCALE GENOMIC DNA]</scope>
    <source>
        <strain evidence="2">Wonlab-2016</strain>
    </source>
</reference>
<protein>
    <submittedName>
        <fullName evidence="2">Uncharacterized protein</fullName>
    </submittedName>
</protein>
<feature type="compositionally biased region" description="Basic residues" evidence="1">
    <location>
        <begin position="19"/>
        <end position="30"/>
    </location>
</feature>
<dbReference type="Proteomes" id="UP001519460">
    <property type="component" value="Unassembled WGS sequence"/>
</dbReference>
<gene>
    <name evidence="2" type="ORF">BaRGS_00004274</name>
</gene>
<feature type="region of interest" description="Disordered" evidence="1">
    <location>
        <begin position="1"/>
        <end position="32"/>
    </location>
</feature>
<dbReference type="EMBL" id="JACVVK020000015">
    <property type="protein sequence ID" value="KAK7504408.1"/>
    <property type="molecule type" value="Genomic_DNA"/>
</dbReference>
<evidence type="ECO:0000313" key="2">
    <source>
        <dbReference type="EMBL" id="KAK7504408.1"/>
    </source>
</evidence>
<name>A0ABD0LZG9_9CAEN</name>
<sequence length="105" mass="11585">MAWANSREMGGHRSSGTALKKKKAFRRKNRRDVPFKKPWQSPFSLSLSRIPTKAFVSSLLIRLPGKKAIASPLPSTVLLSREFSCPLAGKTEDPRLIVLGPLAIS</sequence>
<evidence type="ECO:0000313" key="3">
    <source>
        <dbReference type="Proteomes" id="UP001519460"/>
    </source>
</evidence>
<comment type="caution">
    <text evidence="2">The sequence shown here is derived from an EMBL/GenBank/DDBJ whole genome shotgun (WGS) entry which is preliminary data.</text>
</comment>
<dbReference type="AlphaFoldDB" id="A0ABD0LZG9"/>
<keyword evidence="3" id="KW-1185">Reference proteome</keyword>
<proteinExistence type="predicted"/>
<evidence type="ECO:0000256" key="1">
    <source>
        <dbReference type="SAM" id="MobiDB-lite"/>
    </source>
</evidence>